<dbReference type="SUPFAM" id="SSF81901">
    <property type="entry name" value="HCP-like"/>
    <property type="match status" value="1"/>
</dbReference>
<proteinExistence type="predicted"/>
<dbReference type="EMBL" id="CP027843">
    <property type="protein sequence ID" value="AVQ12388.1"/>
    <property type="molecule type" value="Genomic_DNA"/>
</dbReference>
<sequence length="379" mass="41769">MTRFFLNFKSIFIPQNQTGLVLLSMRKLSSLITVLVLLIYLGNCAATVDVEYPVFPKDKEGRALQKFLGTIRNVGLAVEPPKKSLWEAIFGEGSSFIDQMPSKVFEAFDKESYYKLTDLSKRADILNEATLSLTGITKSRAKIGNLIGAEAILYIGYQKPYTECSTENKIDAVAAGIKVAGFVASAATGKDVNTGNDPVSKPTGVRMMLIPLDATLIKVETGEVKKAVVSSPAKIFNSVGNLECPSILDSFGQGLDEAAAYIKGRLSPIVKTERIKVFVKDEDEEVKELLQEGYEEIVGETPSFKKAKEAWEKADKKAKGQSWGAKANLATYYFSIGDFEKSIKLYEEAMKLKDADKSYLRELRKRVEATFAVDESNAK</sequence>
<dbReference type="AlphaFoldDB" id="A0A2P1QU08"/>
<dbReference type="InterPro" id="IPR011990">
    <property type="entry name" value="TPR-like_helical_dom_sf"/>
</dbReference>
<dbReference type="Proteomes" id="UP000033961">
    <property type="component" value="Chromosome I"/>
</dbReference>
<dbReference type="Gene3D" id="1.25.40.10">
    <property type="entry name" value="Tetratricopeptide repeat domain"/>
    <property type="match status" value="1"/>
</dbReference>
<dbReference type="NCBIfam" id="NF033161">
    <property type="entry name" value="lipo_LipL41"/>
    <property type="match status" value="1"/>
</dbReference>
<name>A0A2P1QU08_9LEPT</name>
<accession>A0A2P1QU08</accession>
<dbReference type="PROSITE" id="PS50005">
    <property type="entry name" value="TPR"/>
    <property type="match status" value="1"/>
</dbReference>
<organism evidence="1 2">
    <name type="scientific">Leptospira santarosai</name>
    <dbReference type="NCBI Taxonomy" id="28183"/>
    <lineage>
        <taxon>Bacteria</taxon>
        <taxon>Pseudomonadati</taxon>
        <taxon>Spirochaetota</taxon>
        <taxon>Spirochaetia</taxon>
        <taxon>Leptospirales</taxon>
        <taxon>Leptospiraceae</taxon>
        <taxon>Leptospira</taxon>
    </lineage>
</organism>
<protein>
    <submittedName>
        <fullName evidence="1">Uncharacterized protein</fullName>
    </submittedName>
</protein>
<dbReference type="InterPro" id="IPR019734">
    <property type="entry name" value="TPR_rpt"/>
</dbReference>
<gene>
    <name evidence="1" type="ORF">XB16_2061</name>
</gene>
<reference evidence="1 2" key="1">
    <citation type="journal article" date="2015" name="Genome Announc.">
        <title>Draft Genome Sequences of Leptospira santarosai Strains U160, U164, and U233, Isolated from Asymptomatic Cattle.</title>
        <authorList>
            <person name="Kremer F.S."/>
            <person name="Eslabao M.R."/>
            <person name="Provisor M."/>
            <person name="Woloski R.D."/>
            <person name="Ramires O.V."/>
            <person name="Moreno L.Z."/>
            <person name="Moreno A.M."/>
            <person name="Hamond C."/>
            <person name="Lilenbaum W."/>
            <person name="Dellagostin O.A."/>
        </authorList>
    </citation>
    <scope>NUCLEOTIDE SEQUENCE [LARGE SCALE GENOMIC DNA]</scope>
    <source>
        <strain evidence="1 2">U160</strain>
    </source>
</reference>
<evidence type="ECO:0000313" key="1">
    <source>
        <dbReference type="EMBL" id="AVQ12388.1"/>
    </source>
</evidence>
<evidence type="ECO:0000313" key="2">
    <source>
        <dbReference type="Proteomes" id="UP000033961"/>
    </source>
</evidence>